<keyword evidence="5" id="KW-1185">Reference proteome</keyword>
<dbReference type="Gene3D" id="3.10.180.10">
    <property type="entry name" value="2,3-Dihydroxybiphenyl 1,2-Dioxygenase, domain 1"/>
    <property type="match status" value="1"/>
</dbReference>
<accession>A0AAX0S105</accession>
<proteinExistence type="predicted"/>
<dbReference type="Proteomes" id="UP000260457">
    <property type="component" value="Chromosome"/>
</dbReference>
<evidence type="ECO:0000313" key="3">
    <source>
        <dbReference type="EMBL" id="PEJ32266.1"/>
    </source>
</evidence>
<dbReference type="Proteomes" id="UP000220106">
    <property type="component" value="Unassembled WGS sequence"/>
</dbReference>
<name>A0AAX0S105_9BACI</name>
<reference evidence="2 5" key="2">
    <citation type="submission" date="2018-07" db="EMBL/GenBank/DDBJ databases">
        <title>The molecular basis for the intramolecular migration of carboxyl group in the catabolism of para-hydroxybenzoate via gentisate.</title>
        <authorList>
            <person name="Zhao H."/>
            <person name="Xu Y."/>
            <person name="Lin S."/>
            <person name="Spain J.C."/>
            <person name="Zhou N.-Y."/>
        </authorList>
    </citation>
    <scope>NUCLEOTIDE SEQUENCE [LARGE SCALE GENOMIC DNA]</scope>
    <source>
        <strain evidence="2 5">PHB-7a</strain>
    </source>
</reference>
<dbReference type="EMBL" id="NUEQ01000025">
    <property type="protein sequence ID" value="PEJ32266.1"/>
    <property type="molecule type" value="Genomic_DNA"/>
</dbReference>
<dbReference type="PANTHER" id="PTHR39175">
    <property type="entry name" value="FAMILY PROTEIN, PUTATIVE (AFU_ORTHOLOGUE AFUA_3G15060)-RELATED"/>
    <property type="match status" value="1"/>
</dbReference>
<dbReference type="InterPro" id="IPR029068">
    <property type="entry name" value="Glyas_Bleomycin-R_OHBP_Dase"/>
</dbReference>
<dbReference type="KEGG" id="pbut:DTO10_01155"/>
<evidence type="ECO:0000313" key="4">
    <source>
        <dbReference type="Proteomes" id="UP000220106"/>
    </source>
</evidence>
<dbReference type="InterPro" id="IPR004360">
    <property type="entry name" value="Glyas_Fos-R_dOase_dom"/>
</dbReference>
<reference evidence="3 4" key="1">
    <citation type="submission" date="2017-09" db="EMBL/GenBank/DDBJ databases">
        <title>Large-scale bioinformatics analysis of Bacillus genomes uncovers conserved roles of natural products in bacterial physiology.</title>
        <authorList>
            <consortium name="Agbiome Team Llc"/>
            <person name="Bleich R.M."/>
            <person name="Kirk G.J."/>
            <person name="Santa Maria K.C."/>
            <person name="Allen S.E."/>
            <person name="Farag S."/>
            <person name="Shank E.A."/>
            <person name="Bowers A."/>
        </authorList>
    </citation>
    <scope>NUCLEOTIDE SEQUENCE [LARGE SCALE GENOMIC DNA]</scope>
    <source>
        <strain evidence="3 4">AFS003229</strain>
    </source>
</reference>
<evidence type="ECO:0000259" key="1">
    <source>
        <dbReference type="PROSITE" id="PS51819"/>
    </source>
</evidence>
<dbReference type="RefSeq" id="WP_057219063.1">
    <property type="nucleotide sequence ID" value="NZ_CP030926.1"/>
</dbReference>
<dbReference type="EMBL" id="CP030926">
    <property type="protein sequence ID" value="AXN37134.1"/>
    <property type="molecule type" value="Genomic_DNA"/>
</dbReference>
<protein>
    <submittedName>
        <fullName evidence="3">Glyoxalase</fullName>
    </submittedName>
</protein>
<dbReference type="InterPro" id="IPR037523">
    <property type="entry name" value="VOC_core"/>
</dbReference>
<dbReference type="PANTHER" id="PTHR39175:SF1">
    <property type="entry name" value="FAMILY PROTEIN, PUTATIVE (AFU_ORTHOLOGUE AFUA_3G15060)-RELATED"/>
    <property type="match status" value="1"/>
</dbReference>
<sequence>MSFNFKSIDHFQLASPKNTEEIARKFFTNVLKFQEIDKPETLKSNGGVWFKSGSIQIHIGTEDHFIPARKAHPALEVENLVDLKQHLISNDIPFIEDKKLPGANRIYVFDPFGNRIEILEWI</sequence>
<dbReference type="AlphaFoldDB" id="A0AAX0S105"/>
<organism evidence="3 4">
    <name type="scientific">Peribacillus butanolivorans</name>
    <dbReference type="NCBI Taxonomy" id="421767"/>
    <lineage>
        <taxon>Bacteria</taxon>
        <taxon>Bacillati</taxon>
        <taxon>Bacillota</taxon>
        <taxon>Bacilli</taxon>
        <taxon>Bacillales</taxon>
        <taxon>Bacillaceae</taxon>
        <taxon>Peribacillus</taxon>
    </lineage>
</organism>
<feature type="domain" description="VOC" evidence="1">
    <location>
        <begin position="7"/>
        <end position="121"/>
    </location>
</feature>
<dbReference type="Pfam" id="PF00903">
    <property type="entry name" value="Glyoxalase"/>
    <property type="match status" value="1"/>
</dbReference>
<evidence type="ECO:0000313" key="5">
    <source>
        <dbReference type="Proteomes" id="UP000260457"/>
    </source>
</evidence>
<dbReference type="PROSITE" id="PS51819">
    <property type="entry name" value="VOC"/>
    <property type="match status" value="1"/>
</dbReference>
<evidence type="ECO:0000313" key="2">
    <source>
        <dbReference type="EMBL" id="AXN37134.1"/>
    </source>
</evidence>
<dbReference type="SUPFAM" id="SSF54593">
    <property type="entry name" value="Glyoxalase/Bleomycin resistance protein/Dihydroxybiphenyl dioxygenase"/>
    <property type="match status" value="1"/>
</dbReference>
<gene>
    <name evidence="3" type="ORF">CN689_14145</name>
    <name evidence="2" type="ORF">DTO10_01155</name>
</gene>